<reference evidence="6" key="1">
    <citation type="submission" date="2023-06" db="EMBL/GenBank/DDBJ databases">
        <title>Black Yeasts Isolated from many extreme environments.</title>
        <authorList>
            <person name="Coleine C."/>
            <person name="Stajich J.E."/>
            <person name="Selbmann L."/>
        </authorList>
    </citation>
    <scope>NUCLEOTIDE SEQUENCE</scope>
    <source>
        <strain evidence="6">CCFEE 5200</strain>
    </source>
</reference>
<keyword evidence="4" id="KW-1133">Transmembrane helix</keyword>
<evidence type="ECO:0000313" key="7">
    <source>
        <dbReference type="Proteomes" id="UP001175353"/>
    </source>
</evidence>
<dbReference type="GO" id="GO:0022857">
    <property type="term" value="F:transmembrane transporter activity"/>
    <property type="evidence" value="ECO:0007669"/>
    <property type="project" value="InterPro"/>
</dbReference>
<feature type="domain" description="Major facilitator superfamily (MFS) profile" evidence="5">
    <location>
        <begin position="318"/>
        <end position="516"/>
    </location>
</feature>
<keyword evidence="4" id="KW-0812">Transmembrane</keyword>
<feature type="transmembrane region" description="Helical" evidence="4">
    <location>
        <begin position="157"/>
        <end position="179"/>
    </location>
</feature>
<feature type="transmembrane region" description="Helical" evidence="4">
    <location>
        <begin position="243"/>
        <end position="268"/>
    </location>
</feature>
<dbReference type="PANTHER" id="PTHR11360">
    <property type="entry name" value="MONOCARBOXYLATE TRANSPORTER"/>
    <property type="match status" value="1"/>
</dbReference>
<evidence type="ECO:0000256" key="4">
    <source>
        <dbReference type="SAM" id="Phobius"/>
    </source>
</evidence>
<comment type="caution">
    <text evidence="6">The sequence shown here is derived from an EMBL/GenBank/DDBJ whole genome shotgun (WGS) entry which is preliminary data.</text>
</comment>
<accession>A0AAN6R178</accession>
<dbReference type="Pfam" id="PF07690">
    <property type="entry name" value="MFS_1"/>
    <property type="match status" value="1"/>
</dbReference>
<feature type="region of interest" description="Disordered" evidence="3">
    <location>
        <begin position="50"/>
        <end position="79"/>
    </location>
</feature>
<comment type="similarity">
    <text evidence="2">Belongs to the major facilitator superfamily. Monocarboxylate porter (TC 2.A.1.13) family.</text>
</comment>
<dbReference type="GO" id="GO:0016020">
    <property type="term" value="C:membrane"/>
    <property type="evidence" value="ECO:0007669"/>
    <property type="project" value="UniProtKB-SubCell"/>
</dbReference>
<evidence type="ECO:0000256" key="1">
    <source>
        <dbReference type="ARBA" id="ARBA00004141"/>
    </source>
</evidence>
<dbReference type="InterPro" id="IPR011701">
    <property type="entry name" value="MFS"/>
</dbReference>
<dbReference type="AlphaFoldDB" id="A0AAN6R178"/>
<evidence type="ECO:0000256" key="3">
    <source>
        <dbReference type="SAM" id="MobiDB-lite"/>
    </source>
</evidence>
<feature type="transmembrane region" description="Helical" evidence="4">
    <location>
        <begin position="385"/>
        <end position="404"/>
    </location>
</feature>
<dbReference type="PANTHER" id="PTHR11360:SF315">
    <property type="entry name" value="TRANSPORTER MCH2-RELATED"/>
    <property type="match status" value="1"/>
</dbReference>
<organism evidence="6 7">
    <name type="scientific">Friedmanniomyces endolithicus</name>
    <dbReference type="NCBI Taxonomy" id="329885"/>
    <lineage>
        <taxon>Eukaryota</taxon>
        <taxon>Fungi</taxon>
        <taxon>Dikarya</taxon>
        <taxon>Ascomycota</taxon>
        <taxon>Pezizomycotina</taxon>
        <taxon>Dothideomycetes</taxon>
        <taxon>Dothideomycetidae</taxon>
        <taxon>Mycosphaerellales</taxon>
        <taxon>Teratosphaeriaceae</taxon>
        <taxon>Friedmanniomyces</taxon>
    </lineage>
</organism>
<feature type="transmembrane region" description="Helical" evidence="4">
    <location>
        <begin position="444"/>
        <end position="465"/>
    </location>
</feature>
<evidence type="ECO:0000313" key="6">
    <source>
        <dbReference type="EMBL" id="KAK1011729.1"/>
    </source>
</evidence>
<feature type="transmembrane region" description="Helical" evidence="4">
    <location>
        <begin position="212"/>
        <end position="231"/>
    </location>
</feature>
<dbReference type="InterPro" id="IPR036259">
    <property type="entry name" value="MFS_trans_sf"/>
</dbReference>
<feature type="transmembrane region" description="Helical" evidence="4">
    <location>
        <begin position="274"/>
        <end position="296"/>
    </location>
</feature>
<evidence type="ECO:0000259" key="5">
    <source>
        <dbReference type="PROSITE" id="PS50850"/>
    </source>
</evidence>
<evidence type="ECO:0000256" key="2">
    <source>
        <dbReference type="ARBA" id="ARBA00006727"/>
    </source>
</evidence>
<dbReference type="EMBL" id="JAUJLE010000008">
    <property type="protein sequence ID" value="KAK1011729.1"/>
    <property type="molecule type" value="Genomic_DNA"/>
</dbReference>
<comment type="subcellular location">
    <subcellularLocation>
        <location evidence="1">Membrane</location>
        <topology evidence="1">Multi-pass membrane protein</topology>
    </subcellularLocation>
</comment>
<feature type="transmembrane region" description="Helical" evidence="4">
    <location>
        <begin position="477"/>
        <end position="498"/>
    </location>
</feature>
<dbReference type="SUPFAM" id="SSF103473">
    <property type="entry name" value="MFS general substrate transporter"/>
    <property type="match status" value="1"/>
</dbReference>
<sequence>MSGFLGWQLEDTNRVRALLPRRAKMPSTRKELLTKVSMSLHGYRIQTAPLKRNKPTRPSDRTARTEFAGDADIGPKTGSTPMQSAKAIPGYMAPIEAEEDVRTASIEDPPDGGYGWVCCGAVALINGFTWGIAASYGVYLSYYLANNYFPEATPLDFALIGGLEFGCAMLISPLCTVLVRDVGRHAVLLCGCFMMSGGFIAASFAVRIWHLYLSQGVLVGIGLGAIFIPSVQVLPQWFLKRRSLAGGIASCGSGFGGLAFSLGTAAMIEQISLAWSLRIIGIIAFIGNLVGVILIRDRNHIVNPGQLGFASHLVKRYDCLLLLAWGFVSMLGYMTILYSVSSYAVQVVGLNQARAGILTAVLNLGTGIGRPMIGFASDRFGRIEVAGILTLCCSISAFAIWIPAKSFGVLIFFCIPAGAILGTYWMTVGPLCAEVAGLKEVPSFLSLQWLTVVLPTTFAEVIALYLRAPAMGRWSYLYAQIFAGLAYLIASLFMFELWRVKKRGKLMSQQPEMVQR</sequence>
<keyword evidence="7" id="KW-1185">Reference proteome</keyword>
<proteinExistence type="inferred from homology"/>
<name>A0AAN6R178_9PEZI</name>
<dbReference type="PROSITE" id="PS50850">
    <property type="entry name" value="MFS"/>
    <property type="match status" value="1"/>
</dbReference>
<dbReference type="Proteomes" id="UP001175353">
    <property type="component" value="Unassembled WGS sequence"/>
</dbReference>
<feature type="transmembrane region" description="Helical" evidence="4">
    <location>
        <begin position="186"/>
        <end position="206"/>
    </location>
</feature>
<keyword evidence="4" id="KW-0472">Membrane</keyword>
<feature type="transmembrane region" description="Helical" evidence="4">
    <location>
        <begin position="410"/>
        <end position="432"/>
    </location>
</feature>
<dbReference type="Gene3D" id="1.20.1250.20">
    <property type="entry name" value="MFS general substrate transporter like domains"/>
    <property type="match status" value="2"/>
</dbReference>
<feature type="transmembrane region" description="Helical" evidence="4">
    <location>
        <begin position="317"/>
        <end position="341"/>
    </location>
</feature>
<protein>
    <recommendedName>
        <fullName evidence="5">Major facilitator superfamily (MFS) profile domain-containing protein</fullName>
    </recommendedName>
</protein>
<gene>
    <name evidence="6" type="ORF">LTR91_001831</name>
</gene>
<feature type="transmembrane region" description="Helical" evidence="4">
    <location>
        <begin position="114"/>
        <end position="137"/>
    </location>
</feature>
<dbReference type="InterPro" id="IPR020846">
    <property type="entry name" value="MFS_dom"/>
</dbReference>
<dbReference type="InterPro" id="IPR050327">
    <property type="entry name" value="Proton-linked_MCT"/>
</dbReference>